<keyword evidence="2" id="KW-0804">Transcription</keyword>
<evidence type="ECO:0000256" key="2">
    <source>
        <dbReference type="ARBA" id="ARBA00023163"/>
    </source>
</evidence>
<dbReference type="GeneID" id="74941398"/>
<organism evidence="8 9">
    <name type="scientific">Salinirubellus salinus</name>
    <dbReference type="NCBI Taxonomy" id="1364945"/>
    <lineage>
        <taxon>Archaea</taxon>
        <taxon>Methanobacteriati</taxon>
        <taxon>Methanobacteriota</taxon>
        <taxon>Stenosarchaea group</taxon>
        <taxon>Halobacteria</taxon>
        <taxon>Halobacteriales</taxon>
        <taxon>Natronomonadaceae</taxon>
        <taxon>Salinirubellus</taxon>
    </lineage>
</organism>
<evidence type="ECO:0000256" key="1">
    <source>
        <dbReference type="ARBA" id="ARBA00023015"/>
    </source>
</evidence>
<dbReference type="RefSeq" id="WP_260594374.1">
    <property type="nucleotide sequence ID" value="NZ_CP104003.1"/>
</dbReference>
<proteinExistence type="predicted"/>
<evidence type="ECO:0000256" key="3">
    <source>
        <dbReference type="ARBA" id="ARBA00023172"/>
    </source>
</evidence>
<dbReference type="PANTHER" id="PTHR34236:SF1">
    <property type="entry name" value="DIMETHYL SULFOXIDE REDUCTASE TRANSCRIPTIONAL ACTIVATOR"/>
    <property type="match status" value="1"/>
</dbReference>
<dbReference type="Pfam" id="PF13188">
    <property type="entry name" value="PAS_8"/>
    <property type="match status" value="1"/>
</dbReference>
<dbReference type="GO" id="GO:0006310">
    <property type="term" value="P:DNA recombination"/>
    <property type="evidence" value="ECO:0007669"/>
    <property type="project" value="UniProtKB-KW"/>
</dbReference>
<dbReference type="AlphaFoldDB" id="A0A9E7R5Z7"/>
<dbReference type="EMBL" id="CP104003">
    <property type="protein sequence ID" value="UWM55300.1"/>
    <property type="molecule type" value="Genomic_DNA"/>
</dbReference>
<dbReference type="InterPro" id="IPR013762">
    <property type="entry name" value="Integrase-like_cat_sf"/>
</dbReference>
<evidence type="ECO:0000259" key="6">
    <source>
        <dbReference type="Pfam" id="PF13188"/>
    </source>
</evidence>
<dbReference type="CDD" id="cd00397">
    <property type="entry name" value="DNA_BRE_C"/>
    <property type="match status" value="1"/>
</dbReference>
<dbReference type="PANTHER" id="PTHR34236">
    <property type="entry name" value="DIMETHYL SULFOXIDE REDUCTASE TRANSCRIPTIONAL ACTIVATOR"/>
    <property type="match status" value="1"/>
</dbReference>
<dbReference type="GO" id="GO:0015074">
    <property type="term" value="P:DNA integration"/>
    <property type="evidence" value="ECO:0007669"/>
    <property type="project" value="InterPro"/>
</dbReference>
<dbReference type="SUPFAM" id="SSF55781">
    <property type="entry name" value="GAF domain-like"/>
    <property type="match status" value="1"/>
</dbReference>
<keyword evidence="9" id="KW-1185">Reference proteome</keyword>
<protein>
    <submittedName>
        <fullName evidence="8">Helix-turn-helix domain-containing protein</fullName>
    </submittedName>
</protein>
<dbReference type="InterPro" id="IPR002104">
    <property type="entry name" value="Integrase_catalytic"/>
</dbReference>
<feature type="domain" description="Bacterioopsin transcriptional activator GAF and HTH associated" evidence="7">
    <location>
        <begin position="466"/>
        <end position="619"/>
    </location>
</feature>
<dbReference type="Pfam" id="PF04967">
    <property type="entry name" value="HTH_10"/>
    <property type="match status" value="1"/>
</dbReference>
<keyword evidence="3" id="KW-0233">DNA recombination</keyword>
<dbReference type="InterPro" id="IPR011010">
    <property type="entry name" value="DNA_brk_join_enz"/>
</dbReference>
<dbReference type="Pfam" id="PF00589">
    <property type="entry name" value="Phage_integrase"/>
    <property type="match status" value="1"/>
</dbReference>
<sequence length="684" mass="73278">MSETESDVGRSPLEGRYSRLLRATRTYRERLVVRLAGEAGLRPAEMSSLMPADVTARIAEGRVHYLLTVRDESGDTVRTAYLPPDLERELSRYAASNGVDESEPLFDVTPRRLQMLVGEVADSAADAGDECLRSVSSADLRRRYGRWLLERGVDPAVVMAVGGWRRLDALAPDGDPDGAAVAAAFARATEGGDDRFRAAFDRLEHPVALLDGGGAVVHANPRFEALVGDRESTGLDVRRLVWPADATWADLWETALASETWVGEATVGEETESTAGRLTLTALAERDGASDGFLLTVHPETSTGDGAELARLRAVQDAAAGVHEALDDVSTESAIFRVTCETLAAAGPIEFAWVSRSETDGPGELVASSGIGTEAAQRLRHHPETTDADAPAVPDAVRCSAVDRDGESRCWLVRVPLHHEGGSTGVLVVGTPVSPSPAERAALENLGGRVSSAVAAVEWKRLLLADELLELEFRSDDHDSLFVAGSAELDCSFTVAGLVPLDEDSLLFYVTVSGAPPDEVLAFTREAAAGARLVADHREESVLEVTVDEASLAGNVVEYGANVRELVAEDGHARMRCEVAPCADVRAIAEHVADGSPSANLVAKREAEPSVRTPTEFQRSLDGKLTDRQRSVLQAAYHAGYFDWPRGSTAEDLADSIGVSSPTLHNHLRRGQRKLLATFFDDAE</sequence>
<dbReference type="Gene3D" id="1.10.443.10">
    <property type="entry name" value="Intergrase catalytic core"/>
    <property type="match status" value="1"/>
</dbReference>
<evidence type="ECO:0000313" key="9">
    <source>
        <dbReference type="Proteomes" id="UP001057580"/>
    </source>
</evidence>
<dbReference type="InterPro" id="IPR000014">
    <property type="entry name" value="PAS"/>
</dbReference>
<feature type="domain" description="PAS" evidence="6">
    <location>
        <begin position="195"/>
        <end position="248"/>
    </location>
</feature>
<keyword evidence="1" id="KW-0805">Transcription regulation</keyword>
<reference evidence="8" key="1">
    <citation type="submission" date="2022-09" db="EMBL/GenBank/DDBJ databases">
        <title>Diverse halophilic archaea isolated from saline environments.</title>
        <authorList>
            <person name="Cui H.-L."/>
        </authorList>
    </citation>
    <scope>NUCLEOTIDE SEQUENCE</scope>
    <source>
        <strain evidence="8">ZS-35-S2</strain>
    </source>
</reference>
<accession>A0A9E7R5Z7</accession>
<dbReference type="KEGG" id="ssai:N0B31_03210"/>
<dbReference type="SUPFAM" id="SSF56349">
    <property type="entry name" value="DNA breaking-rejoining enzymes"/>
    <property type="match status" value="1"/>
</dbReference>
<evidence type="ECO:0000259" key="4">
    <source>
        <dbReference type="Pfam" id="PF00589"/>
    </source>
</evidence>
<dbReference type="SUPFAM" id="SSF55785">
    <property type="entry name" value="PYP-like sensor domain (PAS domain)"/>
    <property type="match status" value="1"/>
</dbReference>
<dbReference type="Proteomes" id="UP001057580">
    <property type="component" value="Chromosome"/>
</dbReference>
<feature type="domain" description="HTH bat-type" evidence="5">
    <location>
        <begin position="625"/>
        <end position="676"/>
    </location>
</feature>
<name>A0A9E7R5Z7_9EURY</name>
<dbReference type="GO" id="GO:0003677">
    <property type="term" value="F:DNA binding"/>
    <property type="evidence" value="ECO:0007669"/>
    <property type="project" value="InterPro"/>
</dbReference>
<dbReference type="InterPro" id="IPR007050">
    <property type="entry name" value="HTH_bacterioopsin"/>
</dbReference>
<dbReference type="Pfam" id="PF15915">
    <property type="entry name" value="BAT"/>
    <property type="match status" value="1"/>
</dbReference>
<evidence type="ECO:0000313" key="8">
    <source>
        <dbReference type="EMBL" id="UWM55300.1"/>
    </source>
</evidence>
<dbReference type="InterPro" id="IPR031803">
    <property type="entry name" value="BAT_GAF/HTH-assoc"/>
</dbReference>
<gene>
    <name evidence="8" type="ORF">N0B31_03210</name>
</gene>
<feature type="domain" description="Tyr recombinase" evidence="4">
    <location>
        <begin position="18"/>
        <end position="167"/>
    </location>
</feature>
<evidence type="ECO:0000259" key="7">
    <source>
        <dbReference type="Pfam" id="PF15915"/>
    </source>
</evidence>
<dbReference type="InterPro" id="IPR035965">
    <property type="entry name" value="PAS-like_dom_sf"/>
</dbReference>
<dbReference type="Gene3D" id="3.30.450.20">
    <property type="entry name" value="PAS domain"/>
    <property type="match status" value="1"/>
</dbReference>
<evidence type="ECO:0000259" key="5">
    <source>
        <dbReference type="Pfam" id="PF04967"/>
    </source>
</evidence>